<keyword evidence="1" id="KW-0732">Signal</keyword>
<dbReference type="EMBL" id="KX058000">
    <property type="protein sequence ID" value="ARQ20751.1"/>
    <property type="molecule type" value="Genomic_DNA"/>
</dbReference>
<feature type="signal peptide" evidence="1">
    <location>
        <begin position="1"/>
        <end position="20"/>
    </location>
</feature>
<accession>A0A3S6I504</accession>
<proteinExistence type="predicted"/>
<dbReference type="AlphaFoldDB" id="A0A3S6I504"/>
<feature type="chain" id="PRO_5018976653" evidence="1">
    <location>
        <begin position="21"/>
        <end position="38"/>
    </location>
</feature>
<protein>
    <submittedName>
        <fullName evidence="2">Vespakinin</fullName>
    </submittedName>
</protein>
<organism evidence="2">
    <name type="scientific">Parapolybia varia</name>
    <dbReference type="NCBI Taxonomy" id="91407"/>
    <lineage>
        <taxon>Eukaryota</taxon>
        <taxon>Metazoa</taxon>
        <taxon>Ecdysozoa</taxon>
        <taxon>Arthropoda</taxon>
        <taxon>Hexapoda</taxon>
        <taxon>Insecta</taxon>
        <taxon>Pterygota</taxon>
        <taxon>Neoptera</taxon>
        <taxon>Endopterygota</taxon>
        <taxon>Hymenoptera</taxon>
        <taxon>Apocrita</taxon>
        <taxon>Aculeata</taxon>
        <taxon>Vespoidea</taxon>
        <taxon>Vespidae</taxon>
        <taxon>Polistinae</taxon>
        <taxon>Ropalidiini</taxon>
        <taxon>Parapolybia</taxon>
    </lineage>
</organism>
<reference evidence="2" key="1">
    <citation type="submission" date="2016-04" db="EMBL/GenBank/DDBJ databases">
        <authorList>
            <person name="Yoon K.A."/>
            <person name="Koh Y.H."/>
            <person name="Lee S.H."/>
        </authorList>
    </citation>
    <scope>NUCLEOTIDE SEQUENCE</scope>
</reference>
<name>A0A3S6I504_9HYME</name>
<evidence type="ECO:0000256" key="1">
    <source>
        <dbReference type="SAM" id="SignalP"/>
    </source>
</evidence>
<evidence type="ECO:0000313" key="2">
    <source>
        <dbReference type="EMBL" id="ARQ20751.1"/>
    </source>
</evidence>
<sequence>MKNISLLLLVVIAALGLAEAQQKRRKGRPPGFSPFRSG</sequence>